<dbReference type="PANTHER" id="PTHR12352">
    <property type="entry name" value="SECRETED MODULAR CALCIUM-BINDING PROTEIN"/>
    <property type="match status" value="1"/>
</dbReference>
<dbReference type="OrthoDB" id="8875634at2759"/>
<evidence type="ECO:0000256" key="2">
    <source>
        <dbReference type="ARBA" id="ARBA00022525"/>
    </source>
</evidence>
<evidence type="ECO:0000313" key="10">
    <source>
        <dbReference type="WBParaSite" id="DME_0001048901-mRNA-1"/>
    </source>
</evidence>
<keyword evidence="3" id="KW-0677">Repeat</keyword>
<dbReference type="PROSITE" id="PS51162">
    <property type="entry name" value="THYROGLOBULIN_1_2"/>
    <property type="match status" value="1"/>
</dbReference>
<proteinExistence type="predicted"/>
<protein>
    <submittedName>
        <fullName evidence="10">Thyroglobulin type-1 domain-containing protein</fullName>
    </submittedName>
</protein>
<dbReference type="InterPro" id="IPR051950">
    <property type="entry name" value="Dev_reg/Prot_inhib"/>
</dbReference>
<organism evidence="8 10">
    <name type="scientific">Dracunculus medinensis</name>
    <name type="common">Guinea worm</name>
    <dbReference type="NCBI Taxonomy" id="318479"/>
    <lineage>
        <taxon>Eukaryota</taxon>
        <taxon>Metazoa</taxon>
        <taxon>Ecdysozoa</taxon>
        <taxon>Nematoda</taxon>
        <taxon>Chromadorea</taxon>
        <taxon>Rhabditida</taxon>
        <taxon>Spirurina</taxon>
        <taxon>Dracunculoidea</taxon>
        <taxon>Dracunculidae</taxon>
        <taxon>Dracunculus</taxon>
    </lineage>
</organism>
<reference evidence="10" key="1">
    <citation type="submission" date="2017-02" db="UniProtKB">
        <authorList>
            <consortium name="WormBaseParasite"/>
        </authorList>
    </citation>
    <scope>IDENTIFICATION</scope>
</reference>
<dbReference type="STRING" id="318479.A0A0N4UR21"/>
<evidence type="ECO:0000259" key="6">
    <source>
        <dbReference type="PROSITE" id="PS51162"/>
    </source>
</evidence>
<dbReference type="SUPFAM" id="SSF57610">
    <property type="entry name" value="Thyroglobulin type-1 domain"/>
    <property type="match status" value="1"/>
</dbReference>
<dbReference type="GO" id="GO:0005615">
    <property type="term" value="C:extracellular space"/>
    <property type="evidence" value="ECO:0007669"/>
    <property type="project" value="TreeGrafter"/>
</dbReference>
<dbReference type="CDD" id="cd00191">
    <property type="entry name" value="TY"/>
    <property type="match status" value="1"/>
</dbReference>
<dbReference type="PROSITE" id="PS00484">
    <property type="entry name" value="THYROGLOBULIN_1_1"/>
    <property type="match status" value="1"/>
</dbReference>
<dbReference type="InterPro" id="IPR036857">
    <property type="entry name" value="Thyroglobulin_1_sf"/>
</dbReference>
<evidence type="ECO:0000256" key="5">
    <source>
        <dbReference type="PROSITE-ProRule" id="PRU00500"/>
    </source>
</evidence>
<dbReference type="WBParaSite" id="DME_0001048901-mRNA-1">
    <property type="protein sequence ID" value="DME_0001048901-mRNA-1"/>
    <property type="gene ID" value="DME_0001048901"/>
</dbReference>
<dbReference type="AlphaFoldDB" id="A0A0N4UR21"/>
<dbReference type="Proteomes" id="UP000038040">
    <property type="component" value="Unplaced"/>
</dbReference>
<feature type="domain" description="Thyroglobulin type-1" evidence="6">
    <location>
        <begin position="43"/>
        <end position="105"/>
    </location>
</feature>
<accession>A0A0N4UR21</accession>
<gene>
    <name evidence="7" type="ORF">DME_LOCUS3943</name>
</gene>
<dbReference type="Proteomes" id="UP000274756">
    <property type="component" value="Unassembled WGS sequence"/>
</dbReference>
<evidence type="ECO:0000256" key="4">
    <source>
        <dbReference type="ARBA" id="ARBA00023157"/>
    </source>
</evidence>
<evidence type="ECO:0000313" key="9">
    <source>
        <dbReference type="Proteomes" id="UP000274756"/>
    </source>
</evidence>
<evidence type="ECO:0000256" key="3">
    <source>
        <dbReference type="ARBA" id="ARBA00022737"/>
    </source>
</evidence>
<comment type="caution">
    <text evidence="5">Lacks conserved residue(s) required for the propagation of feature annotation.</text>
</comment>
<comment type="subcellular location">
    <subcellularLocation>
        <location evidence="1">Secreted</location>
    </subcellularLocation>
</comment>
<dbReference type="SMART" id="SM00211">
    <property type="entry name" value="TY"/>
    <property type="match status" value="1"/>
</dbReference>
<dbReference type="Gene3D" id="4.10.800.10">
    <property type="entry name" value="Thyroglobulin type-1"/>
    <property type="match status" value="1"/>
</dbReference>
<reference evidence="7 9" key="2">
    <citation type="submission" date="2018-11" db="EMBL/GenBank/DDBJ databases">
        <authorList>
            <consortium name="Pathogen Informatics"/>
        </authorList>
    </citation>
    <scope>NUCLEOTIDE SEQUENCE [LARGE SCALE GENOMIC DNA]</scope>
</reference>
<keyword evidence="4 5" id="KW-1015">Disulfide bond</keyword>
<dbReference type="InterPro" id="IPR000716">
    <property type="entry name" value="Thyroglobulin_1"/>
</dbReference>
<evidence type="ECO:0000256" key="1">
    <source>
        <dbReference type="ARBA" id="ARBA00004613"/>
    </source>
</evidence>
<sequence length="111" mass="13117">MDVAWMFQQWDGNNDDTDPGNDGIITLDEWCDCFAWIHDSRHEPPCHIAKHRDDPHLFVLGVFHPQCTLEGYYKSEQCHNNWCWCVDKYGREFDNSRVHDQLPDCGQYGEN</sequence>
<dbReference type="PANTHER" id="PTHR12352:SF25">
    <property type="entry name" value="SPARC_OSTEONECTIN, CWCV AND KAZAL LIKE DOMAINS PROTEOGLYCAN 1"/>
    <property type="match status" value="1"/>
</dbReference>
<keyword evidence="9" id="KW-1185">Reference proteome</keyword>
<dbReference type="Pfam" id="PF00086">
    <property type="entry name" value="Thyroglobulin_1"/>
    <property type="match status" value="1"/>
</dbReference>
<dbReference type="EMBL" id="UYYG01000226">
    <property type="protein sequence ID" value="VDN53970.1"/>
    <property type="molecule type" value="Genomic_DNA"/>
</dbReference>
<dbReference type="GO" id="GO:0035592">
    <property type="term" value="P:establishment of protein localization to extracellular region"/>
    <property type="evidence" value="ECO:0007669"/>
    <property type="project" value="TreeGrafter"/>
</dbReference>
<evidence type="ECO:0000313" key="8">
    <source>
        <dbReference type="Proteomes" id="UP000038040"/>
    </source>
</evidence>
<evidence type="ECO:0000313" key="7">
    <source>
        <dbReference type="EMBL" id="VDN53970.1"/>
    </source>
</evidence>
<name>A0A0N4UR21_DRAME</name>
<feature type="disulfide bond" evidence="5">
    <location>
        <begin position="85"/>
        <end position="105"/>
    </location>
</feature>
<keyword evidence="2" id="KW-0964">Secreted</keyword>